<dbReference type="PRINTS" id="PR00080">
    <property type="entry name" value="SDRFAMILY"/>
</dbReference>
<dbReference type="AlphaFoldDB" id="A0A7W9B2L2"/>
<dbReference type="Pfam" id="PF00106">
    <property type="entry name" value="adh_short"/>
    <property type="match status" value="1"/>
</dbReference>
<comment type="caution">
    <text evidence="5">The sequence shown here is derived from an EMBL/GenBank/DDBJ whole genome shotgun (WGS) entry which is preliminary data.</text>
</comment>
<dbReference type="FunFam" id="3.40.50.720:FF:000084">
    <property type="entry name" value="Short-chain dehydrogenase reductase"/>
    <property type="match status" value="1"/>
</dbReference>
<evidence type="ECO:0000313" key="5">
    <source>
        <dbReference type="EMBL" id="MBB5705107.1"/>
    </source>
</evidence>
<dbReference type="SUPFAM" id="SSF51735">
    <property type="entry name" value="NAD(P)-binding Rossmann-fold domains"/>
    <property type="match status" value="1"/>
</dbReference>
<dbReference type="InterPro" id="IPR020904">
    <property type="entry name" value="Sc_DH/Rdtase_CS"/>
</dbReference>
<dbReference type="InterPro" id="IPR051687">
    <property type="entry name" value="Peroxisomal_Beta-Oxidation"/>
</dbReference>
<sequence length="307" mass="32559">MGRFDGRVAVITGAGRGIGRETALLMAREGAKVVVNDLGGGPQGGGADASFAQQVVDEIVSAGGEAVAETSSVASMAGGQAVVDCAIKTFGRLDYLINNAGIIRPRRITEMSEEDFDIVLAVNLKGYFATIRAGAEHLKKQGGAVVNFASPSGFGHYGMANYSAAKEGVVGMTRTVARELAEFGVRANVVRPISGPSNMNIPEVYETLGYAMNTLKIPALSNHWIGNSGPDGRPWNVAAVTAWLCSDLSENLNGRELYINGGHVALVQEPEFVRSQFAVEGWTFEGLCDEGTTRALTWDIRNRFTGK</sequence>
<dbReference type="SMART" id="SM00822">
    <property type="entry name" value="PKS_KR"/>
    <property type="match status" value="1"/>
</dbReference>
<dbReference type="PRINTS" id="PR00081">
    <property type="entry name" value="GDHRDH"/>
</dbReference>
<dbReference type="Gene3D" id="3.40.50.720">
    <property type="entry name" value="NAD(P)-binding Rossmann-like Domain"/>
    <property type="match status" value="1"/>
</dbReference>
<name>A0A7W9B2L2_9SPHN</name>
<organism evidence="5 6">
    <name type="scientific">Sphingopyxis panaciterrulae</name>
    <dbReference type="NCBI Taxonomy" id="462372"/>
    <lineage>
        <taxon>Bacteria</taxon>
        <taxon>Pseudomonadati</taxon>
        <taxon>Pseudomonadota</taxon>
        <taxon>Alphaproteobacteria</taxon>
        <taxon>Sphingomonadales</taxon>
        <taxon>Sphingomonadaceae</taxon>
        <taxon>Sphingopyxis</taxon>
    </lineage>
</organism>
<dbReference type="PROSITE" id="PS00061">
    <property type="entry name" value="ADH_SHORT"/>
    <property type="match status" value="1"/>
</dbReference>
<dbReference type="RefSeq" id="WP_184094844.1">
    <property type="nucleotide sequence ID" value="NZ_JACIJH010000001.1"/>
</dbReference>
<evidence type="ECO:0000256" key="3">
    <source>
        <dbReference type="RuleBase" id="RU000363"/>
    </source>
</evidence>
<protein>
    <submittedName>
        <fullName evidence="5">NAD(P)-dependent dehydrogenase (Short-subunit alcohol dehydrogenase family)</fullName>
    </submittedName>
</protein>
<gene>
    <name evidence="5" type="ORF">FHR21_000432</name>
</gene>
<keyword evidence="6" id="KW-1185">Reference proteome</keyword>
<dbReference type="InterPro" id="IPR057326">
    <property type="entry name" value="KR_dom"/>
</dbReference>
<dbReference type="EMBL" id="JACIJH010000001">
    <property type="protein sequence ID" value="MBB5705107.1"/>
    <property type="molecule type" value="Genomic_DNA"/>
</dbReference>
<evidence type="ECO:0000256" key="2">
    <source>
        <dbReference type="ARBA" id="ARBA00023002"/>
    </source>
</evidence>
<dbReference type="Proteomes" id="UP000537161">
    <property type="component" value="Unassembled WGS sequence"/>
</dbReference>
<accession>A0A7W9B2L2</accession>
<dbReference type="InterPro" id="IPR036291">
    <property type="entry name" value="NAD(P)-bd_dom_sf"/>
</dbReference>
<dbReference type="GO" id="GO:0016491">
    <property type="term" value="F:oxidoreductase activity"/>
    <property type="evidence" value="ECO:0007669"/>
    <property type="project" value="UniProtKB-KW"/>
</dbReference>
<comment type="similarity">
    <text evidence="1 3">Belongs to the short-chain dehydrogenases/reductases (SDR) family.</text>
</comment>
<keyword evidence="2" id="KW-0560">Oxidoreductase</keyword>
<dbReference type="PANTHER" id="PTHR45024">
    <property type="entry name" value="DEHYDROGENASES, SHORT CHAIN"/>
    <property type="match status" value="1"/>
</dbReference>
<proteinExistence type="inferred from homology"/>
<evidence type="ECO:0000313" key="6">
    <source>
        <dbReference type="Proteomes" id="UP000537161"/>
    </source>
</evidence>
<dbReference type="InterPro" id="IPR002347">
    <property type="entry name" value="SDR_fam"/>
</dbReference>
<reference evidence="5 6" key="1">
    <citation type="submission" date="2020-08" db="EMBL/GenBank/DDBJ databases">
        <title>Genomic Encyclopedia of Type Strains, Phase IV (KMG-IV): sequencing the most valuable type-strain genomes for metagenomic binning, comparative biology and taxonomic classification.</title>
        <authorList>
            <person name="Goeker M."/>
        </authorList>
    </citation>
    <scope>NUCLEOTIDE SEQUENCE [LARGE SCALE GENOMIC DNA]</scope>
    <source>
        <strain evidence="5 6">DSM 27163</strain>
    </source>
</reference>
<feature type="domain" description="Ketoreductase" evidence="4">
    <location>
        <begin position="7"/>
        <end position="199"/>
    </location>
</feature>
<dbReference type="PANTHER" id="PTHR45024:SF2">
    <property type="entry name" value="SCP2 DOMAIN-CONTAINING PROTEIN"/>
    <property type="match status" value="1"/>
</dbReference>
<evidence type="ECO:0000259" key="4">
    <source>
        <dbReference type="SMART" id="SM00822"/>
    </source>
</evidence>
<evidence type="ECO:0000256" key="1">
    <source>
        <dbReference type="ARBA" id="ARBA00006484"/>
    </source>
</evidence>